<evidence type="ECO:0000256" key="5">
    <source>
        <dbReference type="ARBA" id="ARBA00023136"/>
    </source>
</evidence>
<keyword evidence="5" id="KW-0472">Membrane</keyword>
<dbReference type="InterPro" id="IPR018752">
    <property type="entry name" value="DabA"/>
</dbReference>
<evidence type="ECO:0000256" key="4">
    <source>
        <dbReference type="ARBA" id="ARBA00022833"/>
    </source>
</evidence>
<evidence type="ECO:0000256" key="1">
    <source>
        <dbReference type="ARBA" id="ARBA00022448"/>
    </source>
</evidence>
<comment type="caution">
    <text evidence="6">The sequence shown here is derived from an EMBL/GenBank/DDBJ whole genome shotgun (WGS) entry which is preliminary data.</text>
</comment>
<keyword evidence="1" id="KW-0813">Transport</keyword>
<evidence type="ECO:0000256" key="2">
    <source>
        <dbReference type="ARBA" id="ARBA00022475"/>
    </source>
</evidence>
<accession>A0ABD5T8E2</accession>
<keyword evidence="3" id="KW-0479">Metal-binding</keyword>
<feature type="non-terminal residue" evidence="6">
    <location>
        <position position="1"/>
    </location>
</feature>
<dbReference type="Proteomes" id="UP001596274">
    <property type="component" value="Unassembled WGS sequence"/>
</dbReference>
<dbReference type="AlphaFoldDB" id="A0ABD5T8E2"/>
<evidence type="ECO:0000313" key="7">
    <source>
        <dbReference type="Proteomes" id="UP001596274"/>
    </source>
</evidence>
<organism evidence="6 7">
    <name type="scientific">Halorubrum pallidum</name>
    <dbReference type="NCBI Taxonomy" id="1526114"/>
    <lineage>
        <taxon>Archaea</taxon>
        <taxon>Methanobacteriati</taxon>
        <taxon>Methanobacteriota</taxon>
        <taxon>Stenosarchaea group</taxon>
        <taxon>Halobacteria</taxon>
        <taxon>Halobacteriales</taxon>
        <taxon>Haloferacaceae</taxon>
        <taxon>Halorubrum</taxon>
    </lineage>
</organism>
<gene>
    <name evidence="6" type="ORF">ACFQDD_12980</name>
</gene>
<dbReference type="PANTHER" id="PTHR38344:SF1">
    <property type="entry name" value="INORGANIC CARBON TRANSPORTER SUBUNIT DABA-RELATED"/>
    <property type="match status" value="1"/>
</dbReference>
<dbReference type="Pfam" id="PF10070">
    <property type="entry name" value="DabA"/>
    <property type="match status" value="1"/>
</dbReference>
<keyword evidence="4" id="KW-0862">Zinc</keyword>
<keyword evidence="2" id="KW-1003">Cell membrane</keyword>
<proteinExistence type="predicted"/>
<evidence type="ECO:0000313" key="6">
    <source>
        <dbReference type="EMBL" id="MFC6772416.1"/>
    </source>
</evidence>
<dbReference type="GO" id="GO:0046872">
    <property type="term" value="F:metal ion binding"/>
    <property type="evidence" value="ECO:0007669"/>
    <property type="project" value="UniProtKB-KW"/>
</dbReference>
<name>A0ABD5T8E2_9EURY</name>
<dbReference type="EMBL" id="JBHSWT010000789">
    <property type="protein sequence ID" value="MFC6772416.1"/>
    <property type="molecule type" value="Genomic_DNA"/>
</dbReference>
<dbReference type="PANTHER" id="PTHR38344">
    <property type="entry name" value="UPF0753 PROTEIN AQ_863"/>
    <property type="match status" value="1"/>
</dbReference>
<sequence>DWAETRPEWGLAGNAGFVVGPRELTRDRDLDGRAFLHSYDWSTDPDGDALEAILTGPMVVTQWINAQYYFSTTDNAVYGSGSKVTQNPVGNVGVYQGNGGDLMSGLPLQSLMAADDEPYHQPLRLSTVVHAPVERVTDVLADHEELTELLDNDWTALTVVDPTRDHRAFHYEEHLEWVSASERTGVPHGDVDAPAVAND</sequence>
<keyword evidence="7" id="KW-1185">Reference proteome</keyword>
<evidence type="ECO:0000256" key="3">
    <source>
        <dbReference type="ARBA" id="ARBA00022723"/>
    </source>
</evidence>
<protein>
    <submittedName>
        <fullName evidence="6">Inorganic carbon transporter subunit DabA</fullName>
    </submittedName>
</protein>
<reference evidence="6 7" key="1">
    <citation type="journal article" date="2019" name="Int. J. Syst. Evol. Microbiol.">
        <title>The Global Catalogue of Microorganisms (GCM) 10K type strain sequencing project: providing services to taxonomists for standard genome sequencing and annotation.</title>
        <authorList>
            <consortium name="The Broad Institute Genomics Platform"/>
            <consortium name="The Broad Institute Genome Sequencing Center for Infectious Disease"/>
            <person name="Wu L."/>
            <person name="Ma J."/>
        </authorList>
    </citation>
    <scope>NUCLEOTIDE SEQUENCE [LARGE SCALE GENOMIC DNA]</scope>
    <source>
        <strain evidence="6 7">PJ61</strain>
    </source>
</reference>